<feature type="compositionally biased region" description="Basic and acidic residues" evidence="1">
    <location>
        <begin position="1"/>
        <end position="16"/>
    </location>
</feature>
<feature type="region of interest" description="Disordered" evidence="1">
    <location>
        <begin position="135"/>
        <end position="227"/>
    </location>
</feature>
<evidence type="ECO:0000256" key="1">
    <source>
        <dbReference type="SAM" id="MobiDB-lite"/>
    </source>
</evidence>
<organism evidence="2 3">
    <name type="scientific">Aspergillus versicolor CBS 583.65</name>
    <dbReference type="NCBI Taxonomy" id="1036611"/>
    <lineage>
        <taxon>Eukaryota</taxon>
        <taxon>Fungi</taxon>
        <taxon>Dikarya</taxon>
        <taxon>Ascomycota</taxon>
        <taxon>Pezizomycotina</taxon>
        <taxon>Eurotiomycetes</taxon>
        <taxon>Eurotiomycetidae</taxon>
        <taxon>Eurotiales</taxon>
        <taxon>Aspergillaceae</taxon>
        <taxon>Aspergillus</taxon>
        <taxon>Aspergillus subgen. Nidulantes</taxon>
    </lineage>
</organism>
<feature type="region of interest" description="Disordered" evidence="1">
    <location>
        <begin position="1"/>
        <end position="38"/>
    </location>
</feature>
<name>A0A1L9PVP0_ASPVE</name>
<reference evidence="3" key="1">
    <citation type="journal article" date="2017" name="Genome Biol.">
        <title>Comparative genomics reveals high biological diversity and specific adaptations in the industrially and medically important fungal genus Aspergillus.</title>
        <authorList>
            <person name="de Vries R.P."/>
            <person name="Riley R."/>
            <person name="Wiebenga A."/>
            <person name="Aguilar-Osorio G."/>
            <person name="Amillis S."/>
            <person name="Uchima C.A."/>
            <person name="Anderluh G."/>
            <person name="Asadollahi M."/>
            <person name="Askin M."/>
            <person name="Barry K."/>
            <person name="Battaglia E."/>
            <person name="Bayram O."/>
            <person name="Benocci T."/>
            <person name="Braus-Stromeyer S.A."/>
            <person name="Caldana C."/>
            <person name="Canovas D."/>
            <person name="Cerqueira G.C."/>
            <person name="Chen F."/>
            <person name="Chen W."/>
            <person name="Choi C."/>
            <person name="Clum A."/>
            <person name="Dos Santos R.A."/>
            <person name="Damasio A.R."/>
            <person name="Diallinas G."/>
            <person name="Emri T."/>
            <person name="Fekete E."/>
            <person name="Flipphi M."/>
            <person name="Freyberg S."/>
            <person name="Gallo A."/>
            <person name="Gournas C."/>
            <person name="Habgood R."/>
            <person name="Hainaut M."/>
            <person name="Harispe M.L."/>
            <person name="Henrissat B."/>
            <person name="Hilden K.S."/>
            <person name="Hope R."/>
            <person name="Hossain A."/>
            <person name="Karabika E."/>
            <person name="Karaffa L."/>
            <person name="Karanyi Z."/>
            <person name="Krasevec N."/>
            <person name="Kuo A."/>
            <person name="Kusch H."/>
            <person name="LaButti K."/>
            <person name="Lagendijk E.L."/>
            <person name="Lapidus A."/>
            <person name="Levasseur A."/>
            <person name="Lindquist E."/>
            <person name="Lipzen A."/>
            <person name="Logrieco A.F."/>
            <person name="MacCabe A."/>
            <person name="Maekelae M.R."/>
            <person name="Malavazi I."/>
            <person name="Melin P."/>
            <person name="Meyer V."/>
            <person name="Mielnichuk N."/>
            <person name="Miskei M."/>
            <person name="Molnar A.P."/>
            <person name="Mule G."/>
            <person name="Ngan C.Y."/>
            <person name="Orejas M."/>
            <person name="Orosz E."/>
            <person name="Ouedraogo J.P."/>
            <person name="Overkamp K.M."/>
            <person name="Park H.-S."/>
            <person name="Perrone G."/>
            <person name="Piumi F."/>
            <person name="Punt P.J."/>
            <person name="Ram A.F."/>
            <person name="Ramon A."/>
            <person name="Rauscher S."/>
            <person name="Record E."/>
            <person name="Riano-Pachon D.M."/>
            <person name="Robert V."/>
            <person name="Roehrig J."/>
            <person name="Ruller R."/>
            <person name="Salamov A."/>
            <person name="Salih N.S."/>
            <person name="Samson R.A."/>
            <person name="Sandor E."/>
            <person name="Sanguinetti M."/>
            <person name="Schuetze T."/>
            <person name="Sepcic K."/>
            <person name="Shelest E."/>
            <person name="Sherlock G."/>
            <person name="Sophianopoulou V."/>
            <person name="Squina F.M."/>
            <person name="Sun H."/>
            <person name="Susca A."/>
            <person name="Todd R.B."/>
            <person name="Tsang A."/>
            <person name="Unkles S.E."/>
            <person name="van de Wiele N."/>
            <person name="van Rossen-Uffink D."/>
            <person name="Oliveira J.V."/>
            <person name="Vesth T.C."/>
            <person name="Visser J."/>
            <person name="Yu J.-H."/>
            <person name="Zhou M."/>
            <person name="Andersen M.R."/>
            <person name="Archer D.B."/>
            <person name="Baker S.E."/>
            <person name="Benoit I."/>
            <person name="Brakhage A.A."/>
            <person name="Braus G.H."/>
            <person name="Fischer R."/>
            <person name="Frisvad J.C."/>
            <person name="Goldman G.H."/>
            <person name="Houbraken J."/>
            <person name="Oakley B."/>
            <person name="Pocsi I."/>
            <person name="Scazzocchio C."/>
            <person name="Seiboth B."/>
            <person name="vanKuyk P.A."/>
            <person name="Wortman J."/>
            <person name="Dyer P.S."/>
            <person name="Grigoriev I.V."/>
        </authorList>
    </citation>
    <scope>NUCLEOTIDE SEQUENCE [LARGE SCALE GENOMIC DNA]</scope>
    <source>
        <strain evidence="3">CBS 583.65</strain>
    </source>
</reference>
<dbReference type="OrthoDB" id="10487802at2759"/>
<keyword evidence="3" id="KW-1185">Reference proteome</keyword>
<proteinExistence type="predicted"/>
<dbReference type="AlphaFoldDB" id="A0A1L9PVP0"/>
<sequence length="246" mass="27559">MSVVQRENRESDRQSSLRDLTTWSQMPGERRTPGRPRKWTETENRLLLELGEEFPRRGELRQHLTVWTMFYLFAGLAELAGRAGVILHKQLANPVFGNWNIGLELPDQFPGKTIAALMIQHMRLLKAKRISQTDCGSARRVARTRGSEATKTLGDMGEGAASGDSDLESESQSHSESAMQDREDRDTEVGDCGNPDVRVVIPEPRRPGLTQLQKSQGRVIPGPDKGDSYPVRAYTCKSIFNCHSLN</sequence>
<dbReference type="VEuPathDB" id="FungiDB:ASPVEDRAFT_31958"/>
<protein>
    <submittedName>
        <fullName evidence="2">Uncharacterized protein</fullName>
    </submittedName>
</protein>
<feature type="compositionally biased region" description="Basic and acidic residues" evidence="1">
    <location>
        <begin position="179"/>
        <end position="188"/>
    </location>
</feature>
<gene>
    <name evidence="2" type="ORF">ASPVEDRAFT_31958</name>
</gene>
<feature type="compositionally biased region" description="Basic and acidic residues" evidence="1">
    <location>
        <begin position="28"/>
        <end position="38"/>
    </location>
</feature>
<dbReference type="GeneID" id="63726053"/>
<dbReference type="EMBL" id="KV878133">
    <property type="protein sequence ID" value="OJJ05588.1"/>
    <property type="molecule type" value="Genomic_DNA"/>
</dbReference>
<accession>A0A1L9PVP0</accession>
<evidence type="ECO:0000313" key="2">
    <source>
        <dbReference type="EMBL" id="OJJ05588.1"/>
    </source>
</evidence>
<dbReference type="Proteomes" id="UP000184073">
    <property type="component" value="Unassembled WGS sequence"/>
</dbReference>
<dbReference type="RefSeq" id="XP_040671350.1">
    <property type="nucleotide sequence ID" value="XM_040810542.1"/>
</dbReference>
<evidence type="ECO:0000313" key="3">
    <source>
        <dbReference type="Proteomes" id="UP000184073"/>
    </source>
</evidence>